<organism evidence="1">
    <name type="scientific">Caldiarchaeum subterraneum</name>
    <dbReference type="NCBI Taxonomy" id="311458"/>
    <lineage>
        <taxon>Archaea</taxon>
        <taxon>Nitrososphaerota</taxon>
        <taxon>Candidatus Caldarchaeales</taxon>
        <taxon>Candidatus Caldarchaeaceae</taxon>
        <taxon>Candidatus Caldarchaeum</taxon>
    </lineage>
</organism>
<evidence type="ECO:0000313" key="1">
    <source>
        <dbReference type="EMBL" id="HHK68440.1"/>
    </source>
</evidence>
<sequence>MAEVSQKEVAMFLEQLFRNRFAEAERILQQFEEKTPRDKRYIHALKGIYLSYMGEDSDSLLYMIYTNEEVRKRRKEIIRHIEKLSKLLGGEDPYFVAWRDVLQLLDKLPKPAKTTATGEG</sequence>
<name>A0A7C5LC26_CALS0</name>
<proteinExistence type="predicted"/>
<dbReference type="AlphaFoldDB" id="A0A7C5LC26"/>
<comment type="caution">
    <text evidence="1">The sequence shown here is derived from an EMBL/GenBank/DDBJ whole genome shotgun (WGS) entry which is preliminary data.</text>
</comment>
<gene>
    <name evidence="1" type="ORF">ENM11_04705</name>
</gene>
<reference evidence="1" key="1">
    <citation type="journal article" date="2020" name="mSystems">
        <title>Genome- and Community-Level Interaction Insights into Carbon Utilization and Element Cycling Functions of Hydrothermarchaeota in Hydrothermal Sediment.</title>
        <authorList>
            <person name="Zhou Z."/>
            <person name="Liu Y."/>
            <person name="Xu W."/>
            <person name="Pan J."/>
            <person name="Luo Z.H."/>
            <person name="Li M."/>
        </authorList>
    </citation>
    <scope>NUCLEOTIDE SEQUENCE [LARGE SCALE GENOMIC DNA]</scope>
    <source>
        <strain evidence="1">SpSt-1056</strain>
    </source>
</reference>
<accession>A0A7C5LC26</accession>
<dbReference type="EMBL" id="DRWN01000031">
    <property type="protein sequence ID" value="HHK68440.1"/>
    <property type="molecule type" value="Genomic_DNA"/>
</dbReference>
<protein>
    <submittedName>
        <fullName evidence="1">Uncharacterized protein</fullName>
    </submittedName>
</protein>